<comment type="caution">
    <text evidence="2">The sequence shown here is derived from an EMBL/GenBank/DDBJ whole genome shotgun (WGS) entry which is preliminary data.</text>
</comment>
<name>A0A011NSX2_9PROT</name>
<dbReference type="STRING" id="1454003.AW10_03043"/>
<evidence type="ECO:0000313" key="3">
    <source>
        <dbReference type="Proteomes" id="UP000021816"/>
    </source>
</evidence>
<reference evidence="2 3" key="1">
    <citation type="submission" date="2014-02" db="EMBL/GenBank/DDBJ databases">
        <title>Expanding our view of genomic diversity in Candidatus Accumulibacter clades.</title>
        <authorList>
            <person name="Skennerton C.T."/>
            <person name="Barr J.J."/>
            <person name="Slater F.R."/>
            <person name="Bond P.L."/>
            <person name="Tyson G.W."/>
        </authorList>
    </citation>
    <scope>NUCLEOTIDE SEQUENCE [LARGE SCALE GENOMIC DNA]</scope>
    <source>
        <strain evidence="3">BA-92</strain>
    </source>
</reference>
<feature type="compositionally biased region" description="Basic and acidic residues" evidence="1">
    <location>
        <begin position="24"/>
        <end position="33"/>
    </location>
</feature>
<feature type="region of interest" description="Disordered" evidence="1">
    <location>
        <begin position="1"/>
        <end position="47"/>
    </location>
</feature>
<protein>
    <submittedName>
        <fullName evidence="2">Uncharacterized protein</fullName>
    </submittedName>
</protein>
<dbReference type="Proteomes" id="UP000021816">
    <property type="component" value="Unassembled WGS sequence"/>
</dbReference>
<proteinExistence type="predicted"/>
<gene>
    <name evidence="2" type="ORF">AW10_03043</name>
</gene>
<dbReference type="AlphaFoldDB" id="A0A011NSX2"/>
<evidence type="ECO:0000256" key="1">
    <source>
        <dbReference type="SAM" id="MobiDB-lite"/>
    </source>
</evidence>
<accession>A0A011NSX2</accession>
<evidence type="ECO:0000313" key="2">
    <source>
        <dbReference type="EMBL" id="EXI78436.1"/>
    </source>
</evidence>
<organism evidence="2 3">
    <name type="scientific">Candidatus Accumulibacter appositus</name>
    <dbReference type="NCBI Taxonomy" id="1454003"/>
    <lineage>
        <taxon>Bacteria</taxon>
        <taxon>Pseudomonadati</taxon>
        <taxon>Pseudomonadota</taxon>
        <taxon>Betaproteobacteria</taxon>
        <taxon>Candidatus Accumulibacter</taxon>
    </lineage>
</organism>
<sequence>MHRDGAGQIHTGGRCNAETSEGSHAAEDKRAAVRETQGGRHSPGMLY</sequence>
<dbReference type="EMBL" id="JEMX01000071">
    <property type="protein sequence ID" value="EXI78436.1"/>
    <property type="molecule type" value="Genomic_DNA"/>
</dbReference>